<comment type="caution">
    <text evidence="1">The sequence shown here is derived from an EMBL/GenBank/DDBJ whole genome shotgun (WGS) entry which is preliminary data.</text>
</comment>
<name>A0A0Q9YQT2_9GAMM</name>
<organism evidence="1">
    <name type="scientific">Candidatus Berkiella cookevillensis</name>
    <dbReference type="NCBI Taxonomy" id="437022"/>
    <lineage>
        <taxon>Bacteria</taxon>
        <taxon>Pseudomonadati</taxon>
        <taxon>Pseudomonadota</taxon>
        <taxon>Gammaproteobacteria</taxon>
        <taxon>Candidatus Berkiellales</taxon>
        <taxon>Candidatus Berkiellaceae</taxon>
        <taxon>Candidatus Berkiella</taxon>
    </lineage>
</organism>
<reference evidence="1" key="1">
    <citation type="submission" date="2015-09" db="EMBL/GenBank/DDBJ databases">
        <title>Draft Genome Sequences of Two Novel Amoeba-resistant Intranuclear Bacteria, Candidatus Berkiella cookevillensis and Candidatus Berkiella aquae.</title>
        <authorList>
            <person name="Mehari Y.T."/>
            <person name="Arivett B.A."/>
            <person name="Farone A.L."/>
            <person name="Gunderson J.H."/>
            <person name="Farone M.B."/>
        </authorList>
    </citation>
    <scope>NUCLEOTIDE SEQUENCE [LARGE SCALE GENOMIC DNA]</scope>
    <source>
        <strain evidence="1">CC99</strain>
    </source>
</reference>
<dbReference type="RefSeq" id="WP_057624440.1">
    <property type="nucleotide sequence ID" value="NZ_LKHV02000001.1"/>
</dbReference>
<evidence type="ECO:0000313" key="1">
    <source>
        <dbReference type="EMBL" id="KRG18855.1"/>
    </source>
</evidence>
<dbReference type="STRING" id="437022.CC99x_01336"/>
<dbReference type="EMBL" id="LKHV01000005">
    <property type="protein sequence ID" value="KRG18855.1"/>
    <property type="molecule type" value="Genomic_DNA"/>
</dbReference>
<reference evidence="2" key="3">
    <citation type="submission" date="2021-06" db="EMBL/GenBank/DDBJ databases">
        <title>Genomic Description and Analysis of Intracellular Bacteria, Candidatus Berkiella cookevillensis and Candidatus Berkiella aquae.</title>
        <authorList>
            <person name="Kidane D.T."/>
            <person name="Mehari Y.T."/>
            <person name="Rice F.C."/>
            <person name="Arivett B.A."/>
            <person name="Farone A.L."/>
            <person name="Berk S.G."/>
            <person name="Farone M.B."/>
        </authorList>
    </citation>
    <scope>NUCLEOTIDE SEQUENCE</scope>
    <source>
        <strain evidence="2">CC99</strain>
    </source>
</reference>
<protein>
    <submittedName>
        <fullName evidence="1">Uncharacterized protein</fullName>
    </submittedName>
</protein>
<evidence type="ECO:0000313" key="3">
    <source>
        <dbReference type="Proteomes" id="UP000051494"/>
    </source>
</evidence>
<keyword evidence="3" id="KW-1185">Reference proteome</keyword>
<sequence length="484" mass="55486">MSIRLQRSLPLNAKFGFHYGHFAELPTIEEFFRFQSRLPHLKNQLYALDIADVMSLLNKAHGCVFELEIPVLGFTDPALDYDLNPWFAIPIALNGFVANAQSPELSKAQVWVKDLVDNEYPLLQDKMCRVDYEQIFQKLSTGFYTTLNSVCYRYTREQILEGKDLAVLPQGEYYRNKILLFLPKANIAFKLKILIRNKEGIEVFKNELYLSAAQENEVSVETKSQWRGMSDNGTLQIDYCVSEKSKLEGAQHVILHLLLPENKGLKWMLFGSSEWTTTHEEKQSCLTQYFGLTTQATLDILKQLIPYSYFRQQITKTKPKDTKGLSLPINDFSTSENAAQILYQYVMSGILNRSIPLYALSEYIKNKRKIYELLEQININHWSLSDQIVFKHYLFQLSFGQITAERVLDSLDSCLSFGPTHIEGSIIVKTSGVALAKNPNITAKLEVLTRSQIFPLENGFVFDSFAPTDLTIQHEDIRLKGKDL</sequence>
<proteinExistence type="predicted"/>
<dbReference type="AlphaFoldDB" id="A0A0Q9YQT2"/>
<gene>
    <name evidence="2" type="ORF">CC99x_000185</name>
    <name evidence="1" type="ORF">CC99x_01336</name>
</gene>
<dbReference type="OrthoDB" id="9859291at2"/>
<dbReference type="Proteomes" id="UP000051494">
    <property type="component" value="Unassembled WGS sequence"/>
</dbReference>
<evidence type="ECO:0000313" key="2">
    <source>
        <dbReference type="EMBL" id="MCS5707313.1"/>
    </source>
</evidence>
<dbReference type="EMBL" id="LKHV02000001">
    <property type="protein sequence ID" value="MCS5707313.1"/>
    <property type="molecule type" value="Genomic_DNA"/>
</dbReference>
<accession>A0A0Q9YQT2</accession>
<reference evidence="2" key="2">
    <citation type="journal article" date="2016" name="Genome Announc.">
        <title>Draft Genome Sequences of Two Novel Amoeba-Resistant Intranuclear Bacteria, 'Candidatus Berkiella cookevillensis' and 'Candidatus Berkiella aquae'.</title>
        <authorList>
            <person name="Mehari Y.T."/>
            <person name="Arivett B.A."/>
            <person name="Farone A.L."/>
            <person name="Gunderson J.H."/>
            <person name="Farone M.B."/>
        </authorList>
    </citation>
    <scope>NUCLEOTIDE SEQUENCE</scope>
    <source>
        <strain evidence="2">CC99</strain>
    </source>
</reference>